<sequence length="170" mass="18413">VHGNQLLVPLSWIETDPAKQPKLSDKANWPSLYGGLLHANFAHFLPIKVWSQGWYGGNPTPIETTTYDGTNLILSDVANGYIATDAWTGDGAAFRFIPESVAVDTALYTSAELNDRSLADPDWGTARTTVASTIDGSKITERLNLVLGVDLLTVGKGSYNGDIYLELRSN</sequence>
<gene>
    <name evidence="1" type="ORF">C4541_11270</name>
</gene>
<feature type="non-terminal residue" evidence="1">
    <location>
        <position position="1"/>
    </location>
</feature>
<accession>A0A3A4R3I8</accession>
<evidence type="ECO:0000313" key="1">
    <source>
        <dbReference type="EMBL" id="RJP56858.1"/>
    </source>
</evidence>
<comment type="caution">
    <text evidence="1">The sequence shown here is derived from an EMBL/GenBank/DDBJ whole genome shotgun (WGS) entry which is preliminary data.</text>
</comment>
<name>A0A3A4R3I8_9BACT</name>
<dbReference type="AlphaFoldDB" id="A0A3A4R3I8"/>
<dbReference type="EMBL" id="QZJZ01000089">
    <property type="protein sequence ID" value="RJP56858.1"/>
    <property type="molecule type" value="Genomic_DNA"/>
</dbReference>
<dbReference type="Proteomes" id="UP000266426">
    <property type="component" value="Unassembled WGS sequence"/>
</dbReference>
<reference evidence="1 2" key="1">
    <citation type="journal article" date="2017" name="ISME J.">
        <title>Energy and carbon metabolisms in a deep terrestrial subsurface fluid microbial community.</title>
        <authorList>
            <person name="Momper L."/>
            <person name="Jungbluth S.P."/>
            <person name="Lee M.D."/>
            <person name="Amend J.P."/>
        </authorList>
    </citation>
    <scope>NUCLEOTIDE SEQUENCE [LARGE SCALE GENOMIC DNA]</scope>
    <source>
        <strain evidence="1">SURF_26</strain>
    </source>
</reference>
<organism evidence="1 2">
    <name type="scientific">Candidatus Auribacter fodinae</name>
    <dbReference type="NCBI Taxonomy" id="2093366"/>
    <lineage>
        <taxon>Bacteria</taxon>
        <taxon>Pseudomonadati</taxon>
        <taxon>Candidatus Auribacterota</taxon>
        <taxon>Candidatus Auribacteria</taxon>
        <taxon>Candidatus Auribacterales</taxon>
        <taxon>Candidatus Auribacteraceae</taxon>
        <taxon>Candidatus Auribacter</taxon>
    </lineage>
</organism>
<proteinExistence type="predicted"/>
<protein>
    <submittedName>
        <fullName evidence="1">Uncharacterized protein</fullName>
    </submittedName>
</protein>
<evidence type="ECO:0000313" key="2">
    <source>
        <dbReference type="Proteomes" id="UP000266426"/>
    </source>
</evidence>